<accession>A0AAN7SSD5</accession>
<keyword evidence="2" id="KW-0812">Transmembrane</keyword>
<evidence type="ECO:0000313" key="5">
    <source>
        <dbReference type="Proteomes" id="UP001353858"/>
    </source>
</evidence>
<feature type="region of interest" description="Disordered" evidence="1">
    <location>
        <begin position="219"/>
        <end position="255"/>
    </location>
</feature>
<reference evidence="5" key="1">
    <citation type="submission" date="2023-01" db="EMBL/GenBank/DDBJ databases">
        <title>Key to firefly adult light organ development and bioluminescence: homeobox transcription factors regulate luciferase expression and transportation to peroxisome.</title>
        <authorList>
            <person name="Fu X."/>
        </authorList>
    </citation>
    <scope>NUCLEOTIDE SEQUENCE [LARGE SCALE GENOMIC DNA]</scope>
</reference>
<keyword evidence="2" id="KW-1133">Transmembrane helix</keyword>
<dbReference type="Proteomes" id="UP001353858">
    <property type="component" value="Unassembled WGS sequence"/>
</dbReference>
<evidence type="ECO:0000256" key="1">
    <source>
        <dbReference type="SAM" id="MobiDB-lite"/>
    </source>
</evidence>
<keyword evidence="5" id="KW-1185">Reference proteome</keyword>
<dbReference type="AlphaFoldDB" id="A0AAN7SSD5"/>
<feature type="transmembrane region" description="Helical" evidence="2">
    <location>
        <begin position="157"/>
        <end position="182"/>
    </location>
</feature>
<proteinExistence type="predicted"/>
<sequence>MKIKLTYTIFLSWILLAFTEGNVPCLQTQNIYTPSLQLIPVERVDQLVLKSFVNRIKCGERYAVLWYRNKAKKIMLSQLSKINHRQKRNDYYSQSGTMSFEELMKMQTDLMQQLNPNWHVLDDFLNTPSSLDSNWGDVRETESVDNSITIKDSPQRIIMIVVIILIFIVVAVIVCCWIRLIVKRMSDVGRLQQIHSRELRSLNVEPVSHRSIETDIILYPPAHNSEPTPPPSYEEAVYKQPTAPPDERATRAPRL</sequence>
<organism evidence="4 5">
    <name type="scientific">Aquatica leii</name>
    <dbReference type="NCBI Taxonomy" id="1421715"/>
    <lineage>
        <taxon>Eukaryota</taxon>
        <taxon>Metazoa</taxon>
        <taxon>Ecdysozoa</taxon>
        <taxon>Arthropoda</taxon>
        <taxon>Hexapoda</taxon>
        <taxon>Insecta</taxon>
        <taxon>Pterygota</taxon>
        <taxon>Neoptera</taxon>
        <taxon>Endopterygota</taxon>
        <taxon>Coleoptera</taxon>
        <taxon>Polyphaga</taxon>
        <taxon>Elateriformia</taxon>
        <taxon>Elateroidea</taxon>
        <taxon>Lampyridae</taxon>
        <taxon>Luciolinae</taxon>
        <taxon>Aquatica</taxon>
    </lineage>
</organism>
<name>A0AAN7SSD5_9COLE</name>
<protein>
    <submittedName>
        <fullName evidence="4">Uncharacterized protein</fullName>
    </submittedName>
</protein>
<evidence type="ECO:0000313" key="4">
    <source>
        <dbReference type="EMBL" id="KAK4883785.1"/>
    </source>
</evidence>
<keyword evidence="2" id="KW-0472">Membrane</keyword>
<keyword evidence="3" id="KW-0732">Signal</keyword>
<gene>
    <name evidence="4" type="ORF">RN001_000056</name>
</gene>
<feature type="compositionally biased region" description="Basic and acidic residues" evidence="1">
    <location>
        <begin position="245"/>
        <end position="255"/>
    </location>
</feature>
<feature type="chain" id="PRO_5042967471" evidence="3">
    <location>
        <begin position="22"/>
        <end position="255"/>
    </location>
</feature>
<dbReference type="EMBL" id="JARPUR010000001">
    <property type="protein sequence ID" value="KAK4883785.1"/>
    <property type="molecule type" value="Genomic_DNA"/>
</dbReference>
<comment type="caution">
    <text evidence="4">The sequence shown here is derived from an EMBL/GenBank/DDBJ whole genome shotgun (WGS) entry which is preliminary data.</text>
</comment>
<feature type="signal peptide" evidence="3">
    <location>
        <begin position="1"/>
        <end position="21"/>
    </location>
</feature>
<evidence type="ECO:0000256" key="2">
    <source>
        <dbReference type="SAM" id="Phobius"/>
    </source>
</evidence>
<evidence type="ECO:0000256" key="3">
    <source>
        <dbReference type="SAM" id="SignalP"/>
    </source>
</evidence>